<feature type="domain" description="WWE" evidence="6">
    <location>
        <begin position="2"/>
        <end position="84"/>
    </location>
</feature>
<keyword evidence="4" id="KW-0328">Glycosyltransferase</keyword>
<comment type="similarity">
    <text evidence="3">Belongs to the ARTD/PARP family.</text>
</comment>
<feature type="domain" description="PARP catalytic" evidence="7">
    <location>
        <begin position="233"/>
        <end position="432"/>
    </location>
</feature>
<dbReference type="Pfam" id="PF02825">
    <property type="entry name" value="WWE"/>
    <property type="match status" value="2"/>
</dbReference>
<dbReference type="GO" id="GO:0003950">
    <property type="term" value="F:NAD+ poly-ADP-ribosyltransferase activity"/>
    <property type="evidence" value="ECO:0007669"/>
    <property type="project" value="UniProtKB-UniRule"/>
</dbReference>
<dbReference type="EC" id="2.4.2.-" evidence="4"/>
<dbReference type="InterPro" id="IPR037197">
    <property type="entry name" value="WWE_dom_sf"/>
</dbReference>
<dbReference type="PROSITE" id="PS51059">
    <property type="entry name" value="PARP_CATALYTIC"/>
    <property type="match status" value="1"/>
</dbReference>
<dbReference type="GO" id="GO:1990404">
    <property type="term" value="F:NAD+-protein mono-ADP-ribosyltransferase activity"/>
    <property type="evidence" value="ECO:0007669"/>
    <property type="project" value="TreeGrafter"/>
</dbReference>
<evidence type="ECO:0000313" key="8">
    <source>
        <dbReference type="EMBL" id="CAD9115593.1"/>
    </source>
</evidence>
<organism evidence="8">
    <name type="scientific">Neobodo designis</name>
    <name type="common">Flagellated protozoan</name>
    <name type="synonym">Bodo designis</name>
    <dbReference type="NCBI Taxonomy" id="312471"/>
    <lineage>
        <taxon>Eukaryota</taxon>
        <taxon>Discoba</taxon>
        <taxon>Euglenozoa</taxon>
        <taxon>Kinetoplastea</taxon>
        <taxon>Metakinetoplastina</taxon>
        <taxon>Neobodonida</taxon>
        <taxon>Neobodo</taxon>
    </lineage>
</organism>
<gene>
    <name evidence="8" type="ORF">NDES1114_LOCUS14504</name>
</gene>
<keyword evidence="4" id="KW-0520">NAD</keyword>
<dbReference type="Gene3D" id="3.90.228.10">
    <property type="match status" value="1"/>
</dbReference>
<feature type="region of interest" description="Disordered" evidence="5">
    <location>
        <begin position="205"/>
        <end position="230"/>
    </location>
</feature>
<protein>
    <recommendedName>
        <fullName evidence="4">Poly [ADP-ribose] polymerase</fullName>
        <shortName evidence="4">PARP</shortName>
        <ecNumber evidence="4">2.4.2.-</ecNumber>
    </recommendedName>
</protein>
<proteinExistence type="inferred from homology"/>
<evidence type="ECO:0000259" key="6">
    <source>
        <dbReference type="PROSITE" id="PS50918"/>
    </source>
</evidence>
<dbReference type="Pfam" id="PF00644">
    <property type="entry name" value="PARP"/>
    <property type="match status" value="1"/>
</dbReference>
<dbReference type="PANTHER" id="PTHR45740:SF2">
    <property type="entry name" value="POLY [ADP-RIBOSE] POLYMERASE"/>
    <property type="match status" value="1"/>
</dbReference>
<evidence type="ECO:0000259" key="7">
    <source>
        <dbReference type="PROSITE" id="PS51059"/>
    </source>
</evidence>
<dbReference type="SUPFAM" id="SSF56399">
    <property type="entry name" value="ADP-ribosylation"/>
    <property type="match status" value="1"/>
</dbReference>
<evidence type="ECO:0000256" key="1">
    <source>
        <dbReference type="ARBA" id="ARBA00004123"/>
    </source>
</evidence>
<feature type="region of interest" description="Disordered" evidence="5">
    <location>
        <begin position="153"/>
        <end position="183"/>
    </location>
</feature>
<reference evidence="8" key="1">
    <citation type="submission" date="2021-01" db="EMBL/GenBank/DDBJ databases">
        <authorList>
            <person name="Corre E."/>
            <person name="Pelletier E."/>
            <person name="Niang G."/>
            <person name="Scheremetjew M."/>
            <person name="Finn R."/>
            <person name="Kale V."/>
            <person name="Holt S."/>
            <person name="Cochrane G."/>
            <person name="Meng A."/>
            <person name="Brown T."/>
            <person name="Cohen L."/>
        </authorList>
    </citation>
    <scope>NUCLEOTIDE SEQUENCE</scope>
    <source>
        <strain evidence="8">CCAP 1951/1</strain>
    </source>
</reference>
<accession>A0A7S1Q365</accession>
<evidence type="ECO:0000256" key="4">
    <source>
        <dbReference type="RuleBase" id="RU362114"/>
    </source>
</evidence>
<comment type="subcellular location">
    <subcellularLocation>
        <location evidence="1">Nucleus</location>
    </subcellularLocation>
</comment>
<feature type="compositionally biased region" description="Low complexity" evidence="5">
    <location>
        <begin position="205"/>
        <end position="221"/>
    </location>
</feature>
<name>A0A7S1Q365_NEODS</name>
<dbReference type="SUPFAM" id="SSF117839">
    <property type="entry name" value="WWE domain"/>
    <property type="match status" value="1"/>
</dbReference>
<feature type="region of interest" description="Disordered" evidence="5">
    <location>
        <begin position="1"/>
        <end position="23"/>
    </location>
</feature>
<dbReference type="GO" id="GO:0005634">
    <property type="term" value="C:nucleus"/>
    <property type="evidence" value="ECO:0007669"/>
    <property type="project" value="UniProtKB-SubCell"/>
</dbReference>
<dbReference type="PANTHER" id="PTHR45740">
    <property type="entry name" value="POLY [ADP-RIBOSE] POLYMERASE"/>
    <property type="match status" value="1"/>
</dbReference>
<evidence type="ECO:0000256" key="2">
    <source>
        <dbReference type="ARBA" id="ARBA00023242"/>
    </source>
</evidence>
<dbReference type="EMBL" id="HBGF01021992">
    <property type="protein sequence ID" value="CAD9115593.1"/>
    <property type="molecule type" value="Transcribed_RNA"/>
</dbReference>
<sequence length="432" mass="46935">MAPKKKTKPESAGPVWQVMGDDGKWTPFPEADSVTIEKQFRSGAAGFITSDLSFNKGFDSKYAFNFAKMTQTNMDSNKTRDISRIAPASEFEWEWKDDMGKFVGFYDDDCALLEKLWRENGLNKPAQTKALSFNKGFGSQYEFTFTTHDDKAGTVGGSQVNKDSGKVRDVRRSRKKQPWDAASYGMTAADATKKAEEVKAAAAVAAAPAPPSAAGATPTADKGSLDAPKTWQSPVPFAQAKLGEFTETDLDSTSLEFASVAGDFAASCPGCKVVGIRRVQNSMLWGFYALNRQQMVARNGGSLADATEKMLYIGVDSLPNLKTVCRLGFDVRMADANGIFGQGLYFARKVHDAGKTLAKPNGNREMIVARVSCGKYATGSKGIRRPPPLDPSKPTMALYDSCVDNVKSPSVHIVFSNNQAYPEYIVEYSPPS</sequence>
<keyword evidence="2" id="KW-0539">Nucleus</keyword>
<evidence type="ECO:0000256" key="3">
    <source>
        <dbReference type="ARBA" id="ARBA00024347"/>
    </source>
</evidence>
<dbReference type="Gene3D" id="3.30.720.50">
    <property type="match status" value="2"/>
</dbReference>
<dbReference type="InterPro" id="IPR004170">
    <property type="entry name" value="WWE_dom"/>
</dbReference>
<dbReference type="InterPro" id="IPR051712">
    <property type="entry name" value="ARTD-AVP"/>
</dbReference>
<dbReference type="InterPro" id="IPR012317">
    <property type="entry name" value="Poly(ADP-ribose)pol_cat_dom"/>
</dbReference>
<dbReference type="AlphaFoldDB" id="A0A7S1Q365"/>
<keyword evidence="4" id="KW-0808">Transferase</keyword>
<dbReference type="PROSITE" id="PS50918">
    <property type="entry name" value="WWE"/>
    <property type="match status" value="1"/>
</dbReference>
<evidence type="ECO:0000256" key="5">
    <source>
        <dbReference type="SAM" id="MobiDB-lite"/>
    </source>
</evidence>